<evidence type="ECO:0000313" key="1">
    <source>
        <dbReference type="EMBL" id="GMT20686.1"/>
    </source>
</evidence>
<dbReference type="AlphaFoldDB" id="A0AAV5VM60"/>
<evidence type="ECO:0000313" key="2">
    <source>
        <dbReference type="Proteomes" id="UP001432322"/>
    </source>
</evidence>
<protein>
    <submittedName>
        <fullName evidence="1">Uncharacterized protein</fullName>
    </submittedName>
</protein>
<feature type="non-terminal residue" evidence="1">
    <location>
        <position position="1"/>
    </location>
</feature>
<sequence>LTLPLQSEQNQALRRIPLGESSMRQNIQEALEKQAKESLKNIRIALIVDEMTSFMARWPLGKVSGPAARDSTTSID</sequence>
<keyword evidence="2" id="KW-1185">Reference proteome</keyword>
<organism evidence="1 2">
    <name type="scientific">Pristionchus fissidentatus</name>
    <dbReference type="NCBI Taxonomy" id="1538716"/>
    <lineage>
        <taxon>Eukaryota</taxon>
        <taxon>Metazoa</taxon>
        <taxon>Ecdysozoa</taxon>
        <taxon>Nematoda</taxon>
        <taxon>Chromadorea</taxon>
        <taxon>Rhabditida</taxon>
        <taxon>Rhabditina</taxon>
        <taxon>Diplogasteromorpha</taxon>
        <taxon>Diplogasteroidea</taxon>
        <taxon>Neodiplogasteridae</taxon>
        <taxon>Pristionchus</taxon>
    </lineage>
</organism>
<comment type="caution">
    <text evidence="1">The sequence shown here is derived from an EMBL/GenBank/DDBJ whole genome shotgun (WGS) entry which is preliminary data.</text>
</comment>
<reference evidence="1" key="1">
    <citation type="submission" date="2023-10" db="EMBL/GenBank/DDBJ databases">
        <title>Genome assembly of Pristionchus species.</title>
        <authorList>
            <person name="Yoshida K."/>
            <person name="Sommer R.J."/>
        </authorList>
    </citation>
    <scope>NUCLEOTIDE SEQUENCE</scope>
    <source>
        <strain evidence="1">RS5133</strain>
    </source>
</reference>
<dbReference type="Proteomes" id="UP001432322">
    <property type="component" value="Unassembled WGS sequence"/>
</dbReference>
<dbReference type="EMBL" id="BTSY01000003">
    <property type="protein sequence ID" value="GMT20686.1"/>
    <property type="molecule type" value="Genomic_DNA"/>
</dbReference>
<gene>
    <name evidence="1" type="ORF">PFISCL1PPCAC_11983</name>
</gene>
<name>A0AAV5VM60_9BILA</name>
<proteinExistence type="predicted"/>
<accession>A0AAV5VM60</accession>